<evidence type="ECO:0000259" key="14">
    <source>
        <dbReference type="Pfam" id="PF02782"/>
    </source>
</evidence>
<feature type="binding site" evidence="11">
    <location>
        <position position="13"/>
    </location>
    <ligand>
        <name>ADP</name>
        <dbReference type="ChEBI" id="CHEBI:456216"/>
    </ligand>
</feature>
<feature type="binding site" evidence="11">
    <location>
        <position position="13"/>
    </location>
    <ligand>
        <name>sn-glycerol 3-phosphate</name>
        <dbReference type="ChEBI" id="CHEBI:57597"/>
    </ligand>
</feature>
<comment type="catalytic activity">
    <reaction evidence="8 11">
        <text>glycerol + ATP = sn-glycerol 3-phosphate + ADP + H(+)</text>
        <dbReference type="Rhea" id="RHEA:21644"/>
        <dbReference type="ChEBI" id="CHEBI:15378"/>
        <dbReference type="ChEBI" id="CHEBI:17754"/>
        <dbReference type="ChEBI" id="CHEBI:30616"/>
        <dbReference type="ChEBI" id="CHEBI:57597"/>
        <dbReference type="ChEBI" id="CHEBI:456216"/>
        <dbReference type="EC" id="2.7.1.30"/>
    </reaction>
</comment>
<evidence type="ECO:0000256" key="9">
    <source>
        <dbReference type="ARBA" id="ARBA00054633"/>
    </source>
</evidence>
<dbReference type="InterPro" id="IPR005999">
    <property type="entry name" value="Glycerol_kin"/>
</dbReference>
<feature type="binding site" evidence="11">
    <location>
        <position position="83"/>
    </location>
    <ligand>
        <name>glycerol</name>
        <dbReference type="ChEBI" id="CHEBI:17754"/>
    </ligand>
</feature>
<feature type="modified residue" description="Phosphohistidine; by HPr" evidence="11">
    <location>
        <position position="231"/>
    </location>
</feature>
<comment type="activity regulation">
    <text evidence="11">Activated by phosphorylation and inhibited by fructose 1,6-bisphosphate (FBP).</text>
</comment>
<comment type="caution">
    <text evidence="15">The sequence shown here is derived from an EMBL/GenBank/DDBJ whole genome shotgun (WGS) entry which is preliminary data.</text>
</comment>
<dbReference type="PANTHER" id="PTHR10196:SF69">
    <property type="entry name" value="GLYCEROL KINASE"/>
    <property type="match status" value="1"/>
</dbReference>
<feature type="binding site" evidence="11">
    <location>
        <position position="84"/>
    </location>
    <ligand>
        <name>glycerol</name>
        <dbReference type="ChEBI" id="CHEBI:17754"/>
    </ligand>
</feature>
<dbReference type="AlphaFoldDB" id="A0A917Q242"/>
<evidence type="ECO:0000256" key="5">
    <source>
        <dbReference type="ARBA" id="ARBA00022777"/>
    </source>
</evidence>
<feature type="binding site" evidence="11">
    <location>
        <position position="135"/>
    </location>
    <ligand>
        <name>sn-glycerol 3-phosphate</name>
        <dbReference type="ChEBI" id="CHEBI:57597"/>
    </ligand>
</feature>
<dbReference type="InterPro" id="IPR018485">
    <property type="entry name" value="FGGY_C"/>
</dbReference>
<dbReference type="HAMAP" id="MF_00186">
    <property type="entry name" value="Glycerol_kin"/>
    <property type="match status" value="1"/>
</dbReference>
<feature type="binding site" evidence="11">
    <location>
        <position position="84"/>
    </location>
    <ligand>
        <name>sn-glycerol 3-phosphate</name>
        <dbReference type="ChEBI" id="CHEBI:57597"/>
    </ligand>
</feature>
<dbReference type="InterPro" id="IPR018484">
    <property type="entry name" value="FGGY_N"/>
</dbReference>
<evidence type="ECO:0000256" key="2">
    <source>
        <dbReference type="ARBA" id="ARBA00009156"/>
    </source>
</evidence>
<comment type="similarity">
    <text evidence="2 11 12">Belongs to the FGGY kinase family.</text>
</comment>
<keyword evidence="4 11" id="KW-0547">Nucleotide-binding</keyword>
<dbReference type="PANTHER" id="PTHR10196">
    <property type="entry name" value="SUGAR KINASE"/>
    <property type="match status" value="1"/>
</dbReference>
<dbReference type="EMBL" id="BMNQ01000071">
    <property type="protein sequence ID" value="GGK07117.1"/>
    <property type="molecule type" value="Genomic_DNA"/>
</dbReference>
<evidence type="ECO:0000256" key="6">
    <source>
        <dbReference type="ARBA" id="ARBA00022798"/>
    </source>
</evidence>
<dbReference type="InterPro" id="IPR018483">
    <property type="entry name" value="Carb_kinase_FGGY_CS"/>
</dbReference>
<feature type="binding site" evidence="11">
    <location>
        <position position="245"/>
    </location>
    <ligand>
        <name>glycerol</name>
        <dbReference type="ChEBI" id="CHEBI:17754"/>
    </ligand>
</feature>
<evidence type="ECO:0000256" key="10">
    <source>
        <dbReference type="ARBA" id="ARBA00063665"/>
    </source>
</evidence>
<dbReference type="PIRSF" id="PIRSF000538">
    <property type="entry name" value="GlpK"/>
    <property type="match status" value="1"/>
</dbReference>
<feature type="binding site" evidence="11">
    <location>
        <position position="267"/>
    </location>
    <ligand>
        <name>ADP</name>
        <dbReference type="ChEBI" id="CHEBI:456216"/>
    </ligand>
</feature>
<dbReference type="NCBIfam" id="TIGR01311">
    <property type="entry name" value="glycerol_kin"/>
    <property type="match status" value="1"/>
</dbReference>
<evidence type="ECO:0000259" key="13">
    <source>
        <dbReference type="Pfam" id="PF00370"/>
    </source>
</evidence>
<evidence type="ECO:0000256" key="7">
    <source>
        <dbReference type="ARBA" id="ARBA00022840"/>
    </source>
</evidence>
<dbReference type="EC" id="2.7.1.30" evidence="11"/>
<reference evidence="15" key="1">
    <citation type="journal article" date="2014" name="Int. J. Syst. Evol. Microbiol.">
        <title>Complete genome sequence of Corynebacterium casei LMG S-19264T (=DSM 44701T), isolated from a smear-ripened cheese.</title>
        <authorList>
            <consortium name="US DOE Joint Genome Institute (JGI-PGF)"/>
            <person name="Walter F."/>
            <person name="Albersmeier A."/>
            <person name="Kalinowski J."/>
            <person name="Ruckert C."/>
        </authorList>
    </citation>
    <scope>NUCLEOTIDE SEQUENCE</scope>
    <source>
        <strain evidence="15">JCM 12580</strain>
    </source>
</reference>
<evidence type="ECO:0000313" key="16">
    <source>
        <dbReference type="Proteomes" id="UP000658382"/>
    </source>
</evidence>
<keyword evidence="3 11" id="KW-0808">Transferase</keyword>
<keyword evidence="5 11" id="KW-0418">Kinase</keyword>
<evidence type="ECO:0000256" key="3">
    <source>
        <dbReference type="ARBA" id="ARBA00022679"/>
    </source>
</evidence>
<dbReference type="FunFam" id="3.30.420.40:FF:000008">
    <property type="entry name" value="Glycerol kinase"/>
    <property type="match status" value="1"/>
</dbReference>
<keyword evidence="6 11" id="KW-0319">Glycerol metabolism</keyword>
<name>A0A917Q242_9BACI</name>
<dbReference type="GO" id="GO:0005829">
    <property type="term" value="C:cytosol"/>
    <property type="evidence" value="ECO:0007669"/>
    <property type="project" value="TreeGrafter"/>
</dbReference>
<feature type="domain" description="Carbohydrate kinase FGGY C-terminal" evidence="14">
    <location>
        <begin position="262"/>
        <end position="450"/>
    </location>
</feature>
<feature type="binding site" evidence="11">
    <location>
        <position position="17"/>
    </location>
    <ligand>
        <name>ADP</name>
        <dbReference type="ChEBI" id="CHEBI:456216"/>
    </ligand>
</feature>
<feature type="binding site" evidence="11">
    <location>
        <position position="411"/>
    </location>
    <ligand>
        <name>ADP</name>
        <dbReference type="ChEBI" id="CHEBI:456216"/>
    </ligand>
</feature>
<dbReference type="GO" id="GO:0004370">
    <property type="term" value="F:glycerol kinase activity"/>
    <property type="evidence" value="ECO:0007669"/>
    <property type="project" value="UniProtKB-UniRule"/>
</dbReference>
<evidence type="ECO:0000256" key="12">
    <source>
        <dbReference type="RuleBase" id="RU003733"/>
    </source>
</evidence>
<dbReference type="PROSITE" id="PS00933">
    <property type="entry name" value="FGGY_KINASES_1"/>
    <property type="match status" value="1"/>
</dbReference>
<evidence type="ECO:0000313" key="15">
    <source>
        <dbReference type="EMBL" id="GGK07117.1"/>
    </source>
</evidence>
<comment type="subunit">
    <text evidence="10 11">Homotetramer and homodimer (in equilibrium).</text>
</comment>
<dbReference type="InterPro" id="IPR000577">
    <property type="entry name" value="Carb_kinase_FGGY"/>
</dbReference>
<feature type="binding site" evidence="11">
    <location>
        <position position="135"/>
    </location>
    <ligand>
        <name>glycerol</name>
        <dbReference type="ChEBI" id="CHEBI:17754"/>
    </ligand>
</feature>
<feature type="binding site" evidence="11">
    <location>
        <position position="415"/>
    </location>
    <ligand>
        <name>ADP</name>
        <dbReference type="ChEBI" id="CHEBI:456216"/>
    </ligand>
</feature>
<accession>A0A917Q242</accession>
<proteinExistence type="inferred from homology"/>
<evidence type="ECO:0000256" key="11">
    <source>
        <dbReference type="HAMAP-Rule" id="MF_00186"/>
    </source>
</evidence>
<keyword evidence="7 11" id="KW-0067">ATP-binding</keyword>
<feature type="binding site" evidence="11">
    <location>
        <position position="245"/>
    </location>
    <ligand>
        <name>sn-glycerol 3-phosphate</name>
        <dbReference type="ChEBI" id="CHEBI:57597"/>
    </ligand>
</feature>
<dbReference type="Pfam" id="PF02782">
    <property type="entry name" value="FGGY_C"/>
    <property type="match status" value="1"/>
</dbReference>
<gene>
    <name evidence="11 15" type="primary">glpK</name>
    <name evidence="15" type="ORF">GCM10007063_32010</name>
</gene>
<sequence>MSETFILSLDQGTTSSRAILFNHNGEIVETAQKEFQQFFQQPGWVEHDANEIWTSMLACISEVLRKADADPSQISGIGITNQRETTVVWDKKTGKPIYKAIVWQSRQTDGICKDLKDQGYEDTFRAKTGLLLDPYFSGTKVKWIFDNVEGAREKANNGELLFGTMDTWIVYKLSGGKAHITDYSNASRTLMFNIYDLQWDDELLDILEVPKNMLPEVKESSEIYANTVDYHFFGHEVPIAGIAGDQQAALFGQACFEKGMAKNTYGTGNFMLMNTGEEGVKSDHGLLTTLAWGINGKVEYALEGSIFVSGSAIQWLRDGLNIIDDSPQSEDYATRVDSTDGVYMVPAFVGLGTPYWDSDVRGAFFGITRGTTRSHLIRATLESLAYQSKDVLDAMIEDSEINLKGLRVDGGAVKNDFLMQFQSDIIGVPVERPVVQETTALGAAYLAGLAVGYWKDKNEIAEQWKKEHTFNSNMADEKRDELYAGWKKAVEAARTFK</sequence>
<evidence type="ECO:0000256" key="8">
    <source>
        <dbReference type="ARBA" id="ARBA00052101"/>
    </source>
</evidence>
<dbReference type="GO" id="GO:0019563">
    <property type="term" value="P:glycerol catabolic process"/>
    <property type="evidence" value="ECO:0007669"/>
    <property type="project" value="UniProtKB-UniRule"/>
</dbReference>
<feature type="binding site" evidence="11">
    <location>
        <position position="13"/>
    </location>
    <ligand>
        <name>ATP</name>
        <dbReference type="ChEBI" id="CHEBI:30616"/>
    </ligand>
</feature>
<dbReference type="GO" id="GO:0005524">
    <property type="term" value="F:ATP binding"/>
    <property type="evidence" value="ECO:0007669"/>
    <property type="project" value="UniProtKB-UniRule"/>
</dbReference>
<feature type="binding site" evidence="11">
    <location>
        <position position="310"/>
    </location>
    <ligand>
        <name>ATP</name>
        <dbReference type="ChEBI" id="CHEBI:30616"/>
    </ligand>
</feature>
<comment type="pathway">
    <text evidence="1 11">Polyol metabolism; glycerol degradation via glycerol kinase pathway; sn-glycerol 3-phosphate from glycerol: step 1/1.</text>
</comment>
<comment type="PTM">
    <text evidence="11">The phosphoenolpyruvate-dependent sugar phosphotransferase system (PTS), including enzyme I, and histidine-containing protein (HPr) are required for the phosphorylation, which leads to the activation of the enzyme.</text>
</comment>
<protein>
    <recommendedName>
        <fullName evidence="11">Glycerol kinase</fullName>
        <ecNumber evidence="11">2.7.1.30</ecNumber>
    </recommendedName>
    <alternativeName>
        <fullName evidence="11">ATP:glycerol 3-phosphotransferase</fullName>
    </alternativeName>
    <alternativeName>
        <fullName evidence="11">Glycerokinase</fullName>
        <shortName evidence="11">GK</shortName>
    </alternativeName>
</protein>
<dbReference type="GO" id="GO:0006072">
    <property type="term" value="P:glycerol-3-phosphate metabolic process"/>
    <property type="evidence" value="ECO:0007669"/>
    <property type="project" value="InterPro"/>
</dbReference>
<keyword evidence="16" id="KW-1185">Reference proteome</keyword>
<feature type="binding site" evidence="11">
    <location>
        <position position="83"/>
    </location>
    <ligand>
        <name>sn-glycerol 3-phosphate</name>
        <dbReference type="ChEBI" id="CHEBI:57597"/>
    </ligand>
</feature>
<dbReference type="PROSITE" id="PS00445">
    <property type="entry name" value="FGGY_KINASES_2"/>
    <property type="match status" value="1"/>
</dbReference>
<dbReference type="RefSeq" id="WP_188634115.1">
    <property type="nucleotide sequence ID" value="NZ_BMNQ01000071.1"/>
</dbReference>
<dbReference type="SUPFAM" id="SSF53067">
    <property type="entry name" value="Actin-like ATPase domain"/>
    <property type="match status" value="2"/>
</dbReference>
<dbReference type="CDD" id="cd07786">
    <property type="entry name" value="FGGY_EcGK_like"/>
    <property type="match status" value="1"/>
</dbReference>
<feature type="domain" description="Carbohydrate kinase FGGY N-terminal" evidence="13">
    <location>
        <begin position="6"/>
        <end position="252"/>
    </location>
</feature>
<evidence type="ECO:0000256" key="1">
    <source>
        <dbReference type="ARBA" id="ARBA00005190"/>
    </source>
</evidence>
<comment type="function">
    <text evidence="9 11">Key enzyme in the regulation of glycerol uptake and metabolism. Catalyzes the phosphorylation of glycerol to yield sn-glycerol 3-phosphate.</text>
</comment>
<keyword evidence="11" id="KW-0597">Phosphoprotein</keyword>
<evidence type="ECO:0000256" key="4">
    <source>
        <dbReference type="ARBA" id="ARBA00022741"/>
    </source>
</evidence>
<feature type="binding site" evidence="11">
    <location>
        <position position="411"/>
    </location>
    <ligand>
        <name>ATP</name>
        <dbReference type="ChEBI" id="CHEBI:30616"/>
    </ligand>
</feature>
<feature type="binding site" evidence="11">
    <location>
        <position position="14"/>
    </location>
    <ligand>
        <name>ATP</name>
        <dbReference type="ChEBI" id="CHEBI:30616"/>
    </ligand>
</feature>
<organism evidence="15 16">
    <name type="scientific">Lentibacillus kapialis</name>
    <dbReference type="NCBI Taxonomy" id="340214"/>
    <lineage>
        <taxon>Bacteria</taxon>
        <taxon>Bacillati</taxon>
        <taxon>Bacillota</taxon>
        <taxon>Bacilli</taxon>
        <taxon>Bacillales</taxon>
        <taxon>Bacillaceae</taxon>
        <taxon>Lentibacillus</taxon>
    </lineage>
</organism>
<feature type="binding site" evidence="11">
    <location>
        <position position="310"/>
    </location>
    <ligand>
        <name>ADP</name>
        <dbReference type="ChEBI" id="CHEBI:456216"/>
    </ligand>
</feature>
<dbReference type="NCBIfam" id="NF000756">
    <property type="entry name" value="PRK00047.1"/>
    <property type="match status" value="1"/>
</dbReference>
<dbReference type="Pfam" id="PF00370">
    <property type="entry name" value="FGGY_N"/>
    <property type="match status" value="1"/>
</dbReference>
<dbReference type="InterPro" id="IPR043129">
    <property type="entry name" value="ATPase_NBD"/>
</dbReference>
<feature type="binding site" evidence="11">
    <location>
        <position position="267"/>
    </location>
    <ligand>
        <name>ATP</name>
        <dbReference type="ChEBI" id="CHEBI:30616"/>
    </ligand>
</feature>
<dbReference type="Gene3D" id="3.30.420.40">
    <property type="match status" value="2"/>
</dbReference>
<feature type="binding site" evidence="11">
    <location>
        <position position="314"/>
    </location>
    <ligand>
        <name>ATP</name>
        <dbReference type="ChEBI" id="CHEBI:30616"/>
    </ligand>
</feature>
<feature type="binding site" evidence="11">
    <location>
        <position position="246"/>
    </location>
    <ligand>
        <name>glycerol</name>
        <dbReference type="ChEBI" id="CHEBI:17754"/>
    </ligand>
</feature>
<dbReference type="Proteomes" id="UP000658382">
    <property type="component" value="Unassembled WGS sequence"/>
</dbReference>
<reference evidence="15" key="2">
    <citation type="submission" date="2020-09" db="EMBL/GenBank/DDBJ databases">
        <authorList>
            <person name="Sun Q."/>
            <person name="Ohkuma M."/>
        </authorList>
    </citation>
    <scope>NUCLEOTIDE SEQUENCE</scope>
    <source>
        <strain evidence="15">JCM 12580</strain>
    </source>
</reference>
<feature type="binding site" evidence="11">
    <location>
        <position position="15"/>
    </location>
    <ligand>
        <name>ATP</name>
        <dbReference type="ChEBI" id="CHEBI:30616"/>
    </ligand>
</feature>
<dbReference type="FunFam" id="3.30.420.40:FF:000007">
    <property type="entry name" value="Glycerol kinase"/>
    <property type="match status" value="1"/>
</dbReference>